<dbReference type="Pfam" id="PF03595">
    <property type="entry name" value="SLAC1"/>
    <property type="match status" value="1"/>
</dbReference>
<dbReference type="FunFam" id="1.50.10.150:FF:000004">
    <property type="entry name" value="Malic acid transporter"/>
    <property type="match status" value="1"/>
</dbReference>
<dbReference type="CDD" id="cd18787">
    <property type="entry name" value="SF2_C_DEAD"/>
    <property type="match status" value="1"/>
</dbReference>
<comment type="similarity">
    <text evidence="2">Belongs to the tellurite-resistance/dicarboxylate transporter (TDT) family.</text>
</comment>
<keyword evidence="4" id="KW-1003">Cell membrane</keyword>
<dbReference type="InterPro" id="IPR001650">
    <property type="entry name" value="Helicase_C-like"/>
</dbReference>
<feature type="transmembrane region" description="Helical" evidence="15">
    <location>
        <begin position="32"/>
        <end position="51"/>
    </location>
</feature>
<dbReference type="PROSITE" id="PS51195">
    <property type="entry name" value="Q_MOTIF"/>
    <property type="match status" value="1"/>
</dbReference>
<keyword evidence="10 15" id="KW-1133">Transmembrane helix</keyword>
<dbReference type="PANTHER" id="PTHR31686:SF1">
    <property type="entry name" value="SULFITE EFFLUX PUMP SSU1"/>
    <property type="match status" value="1"/>
</dbReference>
<feature type="transmembrane region" description="Helical" evidence="15">
    <location>
        <begin position="281"/>
        <end position="305"/>
    </location>
</feature>
<dbReference type="SUPFAM" id="SSF52540">
    <property type="entry name" value="P-loop containing nucleoside triphosphate hydrolases"/>
    <property type="match status" value="2"/>
</dbReference>
<evidence type="ECO:0000256" key="3">
    <source>
        <dbReference type="ARBA" id="ARBA00022448"/>
    </source>
</evidence>
<dbReference type="Gene3D" id="3.40.50.300">
    <property type="entry name" value="P-loop containing nucleotide triphosphate hydrolases"/>
    <property type="match status" value="2"/>
</dbReference>
<keyword evidence="5 15" id="KW-0812">Transmembrane</keyword>
<dbReference type="Pfam" id="PF00271">
    <property type="entry name" value="Helicase_C"/>
    <property type="match status" value="1"/>
</dbReference>
<feature type="transmembrane region" description="Helical" evidence="15">
    <location>
        <begin position="317"/>
        <end position="336"/>
    </location>
</feature>
<evidence type="ECO:0000256" key="5">
    <source>
        <dbReference type="ARBA" id="ARBA00022692"/>
    </source>
</evidence>
<keyword evidence="9" id="KW-0067">ATP-binding</keyword>
<sequence length="748" mass="82570">MSPAVTQQPPRPNSENTPVSFKSRFRRIVRNFTPSWFAITMGTGIIAVLLFKLPYNGTWLYELSIIIFVFDLVLFILFCLISALRYILYPEIWQAMLNHSTESLFLGTCPMSLGILVEMIINVCVPAWGPWAVTLAWTLWWIEVVTSVAVCFYLPFTMMSVHKTDIASVTTLWLLPIVTAVICAATGGMVAGALPNPTHALWTLVVSYILWGIGVPLAIFTLVLYYHRLTIHKLPPPAVISSVFLPLGPLGEGGFGIMKMGEVALRVFPETNTIIPSAGQIVYVFGFLTALLMWGFALAWLAWALASFGRSRSPFNMGWWSIVFATGVFTGSTITLGQEMPSRFFDVLGTIFTVIVVLFWIVASVYTLRGTISGALFFSPALADLPNSEEMSTEMSTEISKLDLASKTAQAINAMGFTELTPIQRKAIPPILAGRDVLGAARTGSGKTLAFLIPVVELLHSLRLKPRNGTGVLIVSPTRELALQMFGVARELTAHHSQTCGIIMGGTNRSAEATKLTTGLNLLVATPGRLFDHLQNMKRFVYKNLRTLTALFSAAQTAKVEDLARVSLRPGPLYINVEEAMEHSTVEGLEQGHIVCPSDLRFRLVFTVLKRHLAKKRKIVVFISSCNCVKYYEELLNYIDLPVLALHRQQKEQRRTANFFSFVTDTEGVLICTDVAARGLDMSAVHWIIQFDAPDEPRSDIHRVGRMARGTIGKGNSVLVLHPSEVGFVQHLTKARVSKNPGRIPPSA</sequence>
<accession>A0A1L7WIY4</accession>
<dbReference type="GO" id="GO:0005886">
    <property type="term" value="C:plasma membrane"/>
    <property type="evidence" value="ECO:0007669"/>
    <property type="project" value="UniProtKB-SubCell"/>
</dbReference>
<feature type="domain" description="Helicase C-terminal" evidence="17">
    <location>
        <begin position="608"/>
        <end position="748"/>
    </location>
</feature>
<dbReference type="GO" id="GO:0000319">
    <property type="term" value="F:sulfite transmembrane transporter activity"/>
    <property type="evidence" value="ECO:0007669"/>
    <property type="project" value="TreeGrafter"/>
</dbReference>
<evidence type="ECO:0000313" key="19">
    <source>
        <dbReference type="EMBL" id="CZR52732.1"/>
    </source>
</evidence>
<dbReference type="PROSITE" id="PS51194">
    <property type="entry name" value="HELICASE_CTER"/>
    <property type="match status" value="1"/>
</dbReference>
<dbReference type="InterPro" id="IPR014001">
    <property type="entry name" value="Helicase_ATP-bd"/>
</dbReference>
<dbReference type="InterPro" id="IPR014014">
    <property type="entry name" value="RNA_helicase_DEAD_Q_motif"/>
</dbReference>
<evidence type="ECO:0000256" key="2">
    <source>
        <dbReference type="ARBA" id="ARBA00008566"/>
    </source>
</evidence>
<dbReference type="PANTHER" id="PTHR31686">
    <property type="match status" value="1"/>
</dbReference>
<feature type="short sequence motif" description="Q motif" evidence="14">
    <location>
        <begin position="397"/>
        <end position="425"/>
    </location>
</feature>
<feature type="transmembrane region" description="Helical" evidence="15">
    <location>
        <begin position="200"/>
        <end position="226"/>
    </location>
</feature>
<feature type="transmembrane region" description="Helical" evidence="15">
    <location>
        <begin position="104"/>
        <end position="128"/>
    </location>
</feature>
<dbReference type="GO" id="GO:0003724">
    <property type="term" value="F:RNA helicase activity"/>
    <property type="evidence" value="ECO:0007669"/>
    <property type="project" value="InterPro"/>
</dbReference>
<feature type="transmembrane region" description="Helical" evidence="15">
    <location>
        <begin position="173"/>
        <end position="194"/>
    </location>
</feature>
<dbReference type="InterPro" id="IPR038665">
    <property type="entry name" value="Voltage-dep_anion_channel_sf"/>
</dbReference>
<dbReference type="GO" id="GO:0005524">
    <property type="term" value="F:ATP binding"/>
    <property type="evidence" value="ECO:0007669"/>
    <property type="project" value="UniProtKB-KW"/>
</dbReference>
<evidence type="ECO:0000313" key="20">
    <source>
        <dbReference type="Proteomes" id="UP000184330"/>
    </source>
</evidence>
<keyword evidence="3" id="KW-0813">Transport</keyword>
<dbReference type="InterPro" id="IPR011545">
    <property type="entry name" value="DEAD/DEAH_box_helicase_dom"/>
</dbReference>
<dbReference type="Gene3D" id="1.50.10.150">
    <property type="entry name" value="Voltage-dependent anion channel"/>
    <property type="match status" value="1"/>
</dbReference>
<organism evidence="19 20">
    <name type="scientific">Phialocephala subalpina</name>
    <dbReference type="NCBI Taxonomy" id="576137"/>
    <lineage>
        <taxon>Eukaryota</taxon>
        <taxon>Fungi</taxon>
        <taxon>Dikarya</taxon>
        <taxon>Ascomycota</taxon>
        <taxon>Pezizomycotina</taxon>
        <taxon>Leotiomycetes</taxon>
        <taxon>Helotiales</taxon>
        <taxon>Mollisiaceae</taxon>
        <taxon>Phialocephala</taxon>
        <taxon>Phialocephala fortinii species complex</taxon>
    </lineage>
</organism>
<evidence type="ECO:0000259" key="16">
    <source>
        <dbReference type="PROSITE" id="PS51192"/>
    </source>
</evidence>
<name>A0A1L7WIY4_9HELO</name>
<dbReference type="EMBL" id="FJOG01000003">
    <property type="protein sequence ID" value="CZR52732.1"/>
    <property type="molecule type" value="Genomic_DNA"/>
</dbReference>
<evidence type="ECO:0000256" key="8">
    <source>
        <dbReference type="ARBA" id="ARBA00022806"/>
    </source>
</evidence>
<keyword evidence="20" id="KW-1185">Reference proteome</keyword>
<evidence type="ECO:0000256" key="13">
    <source>
        <dbReference type="ARBA" id="ARBA00072906"/>
    </source>
</evidence>
<dbReference type="GO" id="GO:0016787">
    <property type="term" value="F:hydrolase activity"/>
    <property type="evidence" value="ECO:0007669"/>
    <property type="project" value="UniProtKB-KW"/>
</dbReference>
<dbReference type="InterPro" id="IPR027417">
    <property type="entry name" value="P-loop_NTPase"/>
</dbReference>
<dbReference type="InterPro" id="IPR004695">
    <property type="entry name" value="SLAC1/Mae1/Ssu1/TehA"/>
</dbReference>
<dbReference type="OrthoDB" id="1099at2759"/>
<protein>
    <recommendedName>
        <fullName evidence="13">Sulfite efflux pump SSU1</fullName>
    </recommendedName>
</protein>
<evidence type="ECO:0000256" key="7">
    <source>
        <dbReference type="ARBA" id="ARBA00022801"/>
    </source>
</evidence>
<comment type="function">
    <text evidence="12">Sulphite efflux pump required for the secretion of sulphite as a reducing agent. In the presence of sulphite, cystine in keratin is directly cleaved to cysteine and S-sulphocysteine, and thereby, reduced proteins become accessible to hydrolysis by a variety of secreted endo- and exoproteases. Excretion of sulphite mediated by an efflux pump also represents a detoxification pathway for dermatophytes during infection of the epidermal stratum corneum, hair and nails, which are rich in cysteine.</text>
</comment>
<evidence type="ECO:0000259" key="17">
    <source>
        <dbReference type="PROSITE" id="PS51194"/>
    </source>
</evidence>
<comment type="subcellular location">
    <subcellularLocation>
        <location evidence="1">Cell membrane</location>
        <topology evidence="1">Multi-pass membrane protein</topology>
    </subcellularLocation>
</comment>
<evidence type="ECO:0000256" key="1">
    <source>
        <dbReference type="ARBA" id="ARBA00004651"/>
    </source>
</evidence>
<evidence type="ECO:0000259" key="18">
    <source>
        <dbReference type="PROSITE" id="PS51195"/>
    </source>
</evidence>
<gene>
    <name evidence="19" type="ORF">PAC_02609</name>
</gene>
<evidence type="ECO:0000256" key="11">
    <source>
        <dbReference type="ARBA" id="ARBA00023136"/>
    </source>
</evidence>
<feature type="transmembrane region" description="Helical" evidence="15">
    <location>
        <begin position="140"/>
        <end position="161"/>
    </location>
</feature>
<evidence type="ECO:0000256" key="12">
    <source>
        <dbReference type="ARBA" id="ARBA00056100"/>
    </source>
</evidence>
<dbReference type="Proteomes" id="UP000184330">
    <property type="component" value="Unassembled WGS sequence"/>
</dbReference>
<keyword evidence="8" id="KW-0347">Helicase</keyword>
<evidence type="ECO:0000256" key="6">
    <source>
        <dbReference type="ARBA" id="ARBA00022741"/>
    </source>
</evidence>
<dbReference type="AlphaFoldDB" id="A0A1L7WIY4"/>
<dbReference type="PROSITE" id="PS51192">
    <property type="entry name" value="HELICASE_ATP_BIND_1"/>
    <property type="match status" value="1"/>
</dbReference>
<evidence type="ECO:0000256" key="4">
    <source>
        <dbReference type="ARBA" id="ARBA00022475"/>
    </source>
</evidence>
<dbReference type="SMART" id="SM00487">
    <property type="entry name" value="DEXDc"/>
    <property type="match status" value="1"/>
</dbReference>
<evidence type="ECO:0000256" key="9">
    <source>
        <dbReference type="ARBA" id="ARBA00022840"/>
    </source>
</evidence>
<proteinExistence type="inferred from homology"/>
<dbReference type="CDD" id="cd09318">
    <property type="entry name" value="TDT_SSU1"/>
    <property type="match status" value="1"/>
</dbReference>
<dbReference type="GO" id="GO:0003676">
    <property type="term" value="F:nucleic acid binding"/>
    <property type="evidence" value="ECO:0007669"/>
    <property type="project" value="InterPro"/>
</dbReference>
<feature type="domain" description="Helicase ATP-binding" evidence="16">
    <location>
        <begin position="428"/>
        <end position="574"/>
    </location>
</feature>
<dbReference type="Pfam" id="PF00270">
    <property type="entry name" value="DEAD"/>
    <property type="match status" value="1"/>
</dbReference>
<keyword evidence="7" id="KW-0378">Hydrolase</keyword>
<feature type="transmembrane region" description="Helical" evidence="15">
    <location>
        <begin position="63"/>
        <end position="84"/>
    </location>
</feature>
<dbReference type="STRING" id="576137.A0A1L7WIY4"/>
<reference evidence="19 20" key="1">
    <citation type="submission" date="2016-03" db="EMBL/GenBank/DDBJ databases">
        <authorList>
            <person name="Ploux O."/>
        </authorList>
    </citation>
    <scope>NUCLEOTIDE SEQUENCE [LARGE SCALE GENOMIC DNA]</scope>
    <source>
        <strain evidence="19 20">UAMH 11012</strain>
    </source>
</reference>
<keyword evidence="11 15" id="KW-0472">Membrane</keyword>
<evidence type="ECO:0000256" key="14">
    <source>
        <dbReference type="PROSITE-ProRule" id="PRU00552"/>
    </source>
</evidence>
<feature type="transmembrane region" description="Helical" evidence="15">
    <location>
        <begin position="348"/>
        <end position="368"/>
    </location>
</feature>
<keyword evidence="6" id="KW-0547">Nucleotide-binding</keyword>
<evidence type="ECO:0000256" key="10">
    <source>
        <dbReference type="ARBA" id="ARBA00022989"/>
    </source>
</evidence>
<dbReference type="InterPro" id="IPR051629">
    <property type="entry name" value="Sulfite_efflux_TDT"/>
</dbReference>
<feature type="domain" description="DEAD-box RNA helicase Q" evidence="18">
    <location>
        <begin position="397"/>
        <end position="425"/>
    </location>
</feature>
<dbReference type="SMART" id="SM00490">
    <property type="entry name" value="HELICc"/>
    <property type="match status" value="1"/>
</dbReference>
<evidence type="ECO:0000256" key="15">
    <source>
        <dbReference type="SAM" id="Phobius"/>
    </source>
</evidence>